<sequence>MAWVRNPHPKSATKLSTAATAVAHFTRSNLTPSSSDIFFFWASIVIRDEKSINTVRPAIPGAPGFPGSPGTPGLSIDRPAGPLSPADPTSPGGPFKPFLYTGRPPPPRLEVHRNPLRRLGQALPVVLVGTCSLQQHCILKKLDIVLVDHMGMFDFLIYGKRFRLAKQANRKIVELVADDQLYFRILKDRPKSDPKTPKKRRHDDSVEIFQ</sequence>
<evidence type="ECO:0000313" key="3">
    <source>
        <dbReference type="WBParaSite" id="nRc.2.0.1.t30415-RA"/>
    </source>
</evidence>
<organism evidence="2 3">
    <name type="scientific">Romanomermis culicivorax</name>
    <name type="common">Nematode worm</name>
    <dbReference type="NCBI Taxonomy" id="13658"/>
    <lineage>
        <taxon>Eukaryota</taxon>
        <taxon>Metazoa</taxon>
        <taxon>Ecdysozoa</taxon>
        <taxon>Nematoda</taxon>
        <taxon>Enoplea</taxon>
        <taxon>Dorylaimia</taxon>
        <taxon>Mermithida</taxon>
        <taxon>Mermithoidea</taxon>
        <taxon>Mermithidae</taxon>
        <taxon>Romanomermis</taxon>
    </lineage>
</organism>
<dbReference type="WBParaSite" id="nRc.2.0.1.t30415-RA">
    <property type="protein sequence ID" value="nRc.2.0.1.t30415-RA"/>
    <property type="gene ID" value="nRc.2.0.1.g30415"/>
</dbReference>
<feature type="region of interest" description="Disordered" evidence="1">
    <location>
        <begin position="57"/>
        <end position="88"/>
    </location>
</feature>
<reference evidence="3" key="1">
    <citation type="submission" date="2022-11" db="UniProtKB">
        <authorList>
            <consortium name="WormBaseParasite"/>
        </authorList>
    </citation>
    <scope>IDENTIFICATION</scope>
</reference>
<proteinExistence type="predicted"/>
<evidence type="ECO:0000256" key="1">
    <source>
        <dbReference type="SAM" id="MobiDB-lite"/>
    </source>
</evidence>
<keyword evidence="2" id="KW-1185">Reference proteome</keyword>
<accession>A0A915JVI4</accession>
<protein>
    <submittedName>
        <fullName evidence="3">Uncharacterized protein</fullName>
    </submittedName>
</protein>
<dbReference type="AlphaFoldDB" id="A0A915JVI4"/>
<dbReference type="Proteomes" id="UP000887565">
    <property type="component" value="Unplaced"/>
</dbReference>
<name>A0A915JVI4_ROMCU</name>
<evidence type="ECO:0000313" key="2">
    <source>
        <dbReference type="Proteomes" id="UP000887565"/>
    </source>
</evidence>
<feature type="region of interest" description="Disordered" evidence="1">
    <location>
        <begin position="188"/>
        <end position="210"/>
    </location>
</feature>